<dbReference type="Gene3D" id="1.10.1740.10">
    <property type="match status" value="1"/>
</dbReference>
<dbReference type="InterPro" id="IPR039425">
    <property type="entry name" value="RNA_pol_sigma-70-like"/>
</dbReference>
<dbReference type="InterPro" id="IPR013249">
    <property type="entry name" value="RNA_pol_sigma70_r4_t2"/>
</dbReference>
<name>A0ABU4VL30_9ACTN</name>
<comment type="similarity">
    <text evidence="1">Belongs to the sigma-70 factor family. ECF subfamily.</text>
</comment>
<evidence type="ECO:0000256" key="5">
    <source>
        <dbReference type="SAM" id="MobiDB-lite"/>
    </source>
</evidence>
<dbReference type="InterPro" id="IPR007627">
    <property type="entry name" value="RNA_pol_sigma70_r2"/>
</dbReference>
<dbReference type="InterPro" id="IPR014284">
    <property type="entry name" value="RNA_pol_sigma-70_dom"/>
</dbReference>
<evidence type="ECO:0000256" key="3">
    <source>
        <dbReference type="ARBA" id="ARBA00023082"/>
    </source>
</evidence>
<dbReference type="InterPro" id="IPR013325">
    <property type="entry name" value="RNA_pol_sigma_r2"/>
</dbReference>
<feature type="region of interest" description="Disordered" evidence="5">
    <location>
        <begin position="163"/>
        <end position="194"/>
    </location>
</feature>
<dbReference type="Gene3D" id="1.10.10.10">
    <property type="entry name" value="Winged helix-like DNA-binding domain superfamily/Winged helix DNA-binding domain"/>
    <property type="match status" value="1"/>
</dbReference>
<feature type="compositionally biased region" description="Low complexity" evidence="5">
    <location>
        <begin position="182"/>
        <end position="194"/>
    </location>
</feature>
<keyword evidence="9" id="KW-1185">Reference proteome</keyword>
<dbReference type="Proteomes" id="UP001277761">
    <property type="component" value="Unassembled WGS sequence"/>
</dbReference>
<evidence type="ECO:0000256" key="2">
    <source>
        <dbReference type="ARBA" id="ARBA00023015"/>
    </source>
</evidence>
<proteinExistence type="inferred from homology"/>
<evidence type="ECO:0000256" key="1">
    <source>
        <dbReference type="ARBA" id="ARBA00010641"/>
    </source>
</evidence>
<dbReference type="PANTHER" id="PTHR43133:SF25">
    <property type="entry name" value="RNA POLYMERASE SIGMA FACTOR RFAY-RELATED"/>
    <property type="match status" value="1"/>
</dbReference>
<accession>A0ABU4VL30</accession>
<keyword evidence="3" id="KW-0731">Sigma factor</keyword>
<dbReference type="RefSeq" id="WP_319954684.1">
    <property type="nucleotide sequence ID" value="NZ_JAXAVX010000006.1"/>
</dbReference>
<dbReference type="InterPro" id="IPR036388">
    <property type="entry name" value="WH-like_DNA-bd_sf"/>
</dbReference>
<keyword evidence="4" id="KW-0804">Transcription</keyword>
<evidence type="ECO:0000313" key="9">
    <source>
        <dbReference type="Proteomes" id="UP001277761"/>
    </source>
</evidence>
<dbReference type="NCBIfam" id="TIGR02937">
    <property type="entry name" value="sigma70-ECF"/>
    <property type="match status" value="1"/>
</dbReference>
<comment type="caution">
    <text evidence="8">The sequence shown here is derived from an EMBL/GenBank/DDBJ whole genome shotgun (WGS) entry which is preliminary data.</text>
</comment>
<protein>
    <submittedName>
        <fullName evidence="8">RNA polymerase sigma factor</fullName>
    </submittedName>
</protein>
<reference evidence="8 9" key="1">
    <citation type="submission" date="2023-11" db="EMBL/GenBank/DDBJ databases">
        <authorList>
            <person name="Xu M."/>
            <person name="Jiang T."/>
        </authorList>
    </citation>
    <scope>NUCLEOTIDE SEQUENCE [LARGE SCALE GENOMIC DNA]</scope>
    <source>
        <strain evidence="8 9">SD</strain>
    </source>
</reference>
<sequence length="194" mass="21668">MSPPLLDPGGRDDGPRWTLFEQHHDAVRRYVARRVEPAAVDDLVAETFAVAWRRLPRETDEPLPWLYAVARKVVHGHRRSTARRSALSVRAQRLAADRTDAGDPADRLPGDPVLARAWATLSTTEREALALVVWERLDHAEAARAAGCRPGTFAVRLNRARRRLRDALEPEPDPGAGRRRAPTTARPATLDPEH</sequence>
<evidence type="ECO:0000259" key="7">
    <source>
        <dbReference type="Pfam" id="PF08281"/>
    </source>
</evidence>
<feature type="domain" description="RNA polymerase sigma factor 70 region 4 type 2" evidence="7">
    <location>
        <begin position="115"/>
        <end position="164"/>
    </location>
</feature>
<dbReference type="SUPFAM" id="SSF88946">
    <property type="entry name" value="Sigma2 domain of RNA polymerase sigma factors"/>
    <property type="match status" value="1"/>
</dbReference>
<keyword evidence="2" id="KW-0805">Transcription regulation</keyword>
<evidence type="ECO:0000313" key="8">
    <source>
        <dbReference type="EMBL" id="MDX8152530.1"/>
    </source>
</evidence>
<organism evidence="8 9">
    <name type="scientific">Patulibacter brassicae</name>
    <dbReference type="NCBI Taxonomy" id="1705717"/>
    <lineage>
        <taxon>Bacteria</taxon>
        <taxon>Bacillati</taxon>
        <taxon>Actinomycetota</taxon>
        <taxon>Thermoleophilia</taxon>
        <taxon>Solirubrobacterales</taxon>
        <taxon>Patulibacteraceae</taxon>
        <taxon>Patulibacter</taxon>
    </lineage>
</organism>
<dbReference type="InterPro" id="IPR013324">
    <property type="entry name" value="RNA_pol_sigma_r3/r4-like"/>
</dbReference>
<feature type="domain" description="RNA polymerase sigma-70 region 2" evidence="6">
    <location>
        <begin position="19"/>
        <end position="83"/>
    </location>
</feature>
<gene>
    <name evidence="8" type="ORF">SK069_13065</name>
</gene>
<dbReference type="SUPFAM" id="SSF88659">
    <property type="entry name" value="Sigma3 and sigma4 domains of RNA polymerase sigma factors"/>
    <property type="match status" value="1"/>
</dbReference>
<evidence type="ECO:0000256" key="4">
    <source>
        <dbReference type="ARBA" id="ARBA00023163"/>
    </source>
</evidence>
<dbReference type="EMBL" id="JAXAVX010000006">
    <property type="protein sequence ID" value="MDX8152530.1"/>
    <property type="molecule type" value="Genomic_DNA"/>
</dbReference>
<dbReference type="Pfam" id="PF04542">
    <property type="entry name" value="Sigma70_r2"/>
    <property type="match status" value="1"/>
</dbReference>
<dbReference type="Pfam" id="PF08281">
    <property type="entry name" value="Sigma70_r4_2"/>
    <property type="match status" value="1"/>
</dbReference>
<dbReference type="PANTHER" id="PTHR43133">
    <property type="entry name" value="RNA POLYMERASE ECF-TYPE SIGMA FACTO"/>
    <property type="match status" value="1"/>
</dbReference>
<evidence type="ECO:0000259" key="6">
    <source>
        <dbReference type="Pfam" id="PF04542"/>
    </source>
</evidence>